<proteinExistence type="predicted"/>
<organism evidence="3 4">
    <name type="scientific">Hebeloma cylindrosporum</name>
    <dbReference type="NCBI Taxonomy" id="76867"/>
    <lineage>
        <taxon>Eukaryota</taxon>
        <taxon>Fungi</taxon>
        <taxon>Dikarya</taxon>
        <taxon>Basidiomycota</taxon>
        <taxon>Agaricomycotina</taxon>
        <taxon>Agaricomycetes</taxon>
        <taxon>Agaricomycetidae</taxon>
        <taxon>Agaricales</taxon>
        <taxon>Agaricineae</taxon>
        <taxon>Hymenogastraceae</taxon>
        <taxon>Hebeloma</taxon>
    </lineage>
</organism>
<keyword evidence="1" id="KW-0472">Membrane</keyword>
<protein>
    <recommendedName>
        <fullName evidence="2">JmjC domain-containing protein</fullName>
    </recommendedName>
</protein>
<feature type="transmembrane region" description="Helical" evidence="1">
    <location>
        <begin position="151"/>
        <end position="178"/>
    </location>
</feature>
<keyword evidence="4" id="KW-1185">Reference proteome</keyword>
<dbReference type="PROSITE" id="PS51184">
    <property type="entry name" value="JMJC"/>
    <property type="match status" value="1"/>
</dbReference>
<dbReference type="InterPro" id="IPR003347">
    <property type="entry name" value="JmjC_dom"/>
</dbReference>
<feature type="transmembrane region" description="Helical" evidence="1">
    <location>
        <begin position="198"/>
        <end position="214"/>
    </location>
</feature>
<evidence type="ECO:0000313" key="4">
    <source>
        <dbReference type="Proteomes" id="UP000053424"/>
    </source>
</evidence>
<keyword evidence="1" id="KW-1133">Transmembrane helix</keyword>
<sequence length="376" mass="43104">MTNNADNLFPTGHVRWGLAATAGARTWWHIDSNGFLTANQVKDGDKIWIVLRDDDDHFIKTCAFDGFKVDEPGKYTMEAILLRPGTVILMRPNTNHMVFTPSHTICHRSHFFSTGSMQDTLRGTIHSFVVHYHITNTNHPPAGMLLRWIALFYHAAFIGNGIDLMEGNFLLLFVWFLYLNVLDHESQHLPNVMTPEGLVDFLSLCFLVIFGNVLDFRTYRCSNSDERQSHLKERYDLNDIGVEERVNMCLARGMCLDLLDWWNANFTLTANLEELPNFTRDFLNKEARNLLSYKLAASEKKQEGADGCTVEDLAGQIINVSGQDQDRMKRWRWNSSTNPAVIGYTDRDLENWVIGKRKVALKFSTSWIRLLAFSSC</sequence>
<dbReference type="HOGENOM" id="CLU_735781_0_0_1"/>
<evidence type="ECO:0000313" key="3">
    <source>
        <dbReference type="EMBL" id="KIM43805.1"/>
    </source>
</evidence>
<evidence type="ECO:0000259" key="2">
    <source>
        <dbReference type="PROSITE" id="PS51184"/>
    </source>
</evidence>
<reference evidence="3 4" key="1">
    <citation type="submission" date="2014-04" db="EMBL/GenBank/DDBJ databases">
        <authorList>
            <consortium name="DOE Joint Genome Institute"/>
            <person name="Kuo A."/>
            <person name="Gay G."/>
            <person name="Dore J."/>
            <person name="Kohler A."/>
            <person name="Nagy L.G."/>
            <person name="Floudas D."/>
            <person name="Copeland A."/>
            <person name="Barry K.W."/>
            <person name="Cichocki N."/>
            <person name="Veneault-Fourrey C."/>
            <person name="LaButti K."/>
            <person name="Lindquist E.A."/>
            <person name="Lipzen A."/>
            <person name="Lundell T."/>
            <person name="Morin E."/>
            <person name="Murat C."/>
            <person name="Sun H."/>
            <person name="Tunlid A."/>
            <person name="Henrissat B."/>
            <person name="Grigoriev I.V."/>
            <person name="Hibbett D.S."/>
            <person name="Martin F."/>
            <person name="Nordberg H.P."/>
            <person name="Cantor M.N."/>
            <person name="Hua S.X."/>
        </authorList>
    </citation>
    <scope>NUCLEOTIDE SEQUENCE [LARGE SCALE GENOMIC DNA]</scope>
    <source>
        <strain evidence="4">h7</strain>
    </source>
</reference>
<keyword evidence="1" id="KW-0812">Transmembrane</keyword>
<dbReference type="SUPFAM" id="SSF51197">
    <property type="entry name" value="Clavaminate synthase-like"/>
    <property type="match status" value="1"/>
</dbReference>
<reference evidence="4" key="2">
    <citation type="submission" date="2015-01" db="EMBL/GenBank/DDBJ databases">
        <title>Evolutionary Origins and Diversification of the Mycorrhizal Mutualists.</title>
        <authorList>
            <consortium name="DOE Joint Genome Institute"/>
            <consortium name="Mycorrhizal Genomics Consortium"/>
            <person name="Kohler A."/>
            <person name="Kuo A."/>
            <person name="Nagy L.G."/>
            <person name="Floudas D."/>
            <person name="Copeland A."/>
            <person name="Barry K.W."/>
            <person name="Cichocki N."/>
            <person name="Veneault-Fourrey C."/>
            <person name="LaButti K."/>
            <person name="Lindquist E.A."/>
            <person name="Lipzen A."/>
            <person name="Lundell T."/>
            <person name="Morin E."/>
            <person name="Murat C."/>
            <person name="Riley R."/>
            <person name="Ohm R."/>
            <person name="Sun H."/>
            <person name="Tunlid A."/>
            <person name="Henrissat B."/>
            <person name="Grigoriev I.V."/>
            <person name="Hibbett D.S."/>
            <person name="Martin F."/>
        </authorList>
    </citation>
    <scope>NUCLEOTIDE SEQUENCE [LARGE SCALE GENOMIC DNA]</scope>
    <source>
        <strain evidence="4">h7</strain>
    </source>
</reference>
<dbReference type="EMBL" id="KN831775">
    <property type="protein sequence ID" value="KIM43805.1"/>
    <property type="molecule type" value="Genomic_DNA"/>
</dbReference>
<accession>A0A0C3C4L7</accession>
<gene>
    <name evidence="3" type="ORF">M413DRAFT_68970</name>
</gene>
<feature type="domain" description="JmjC" evidence="2">
    <location>
        <begin position="1"/>
        <end position="129"/>
    </location>
</feature>
<dbReference type="Proteomes" id="UP000053424">
    <property type="component" value="Unassembled WGS sequence"/>
</dbReference>
<name>A0A0C3C4L7_HEBCY</name>
<dbReference type="OrthoDB" id="3270451at2759"/>
<dbReference type="Gene3D" id="2.60.120.650">
    <property type="entry name" value="Cupin"/>
    <property type="match status" value="1"/>
</dbReference>
<evidence type="ECO:0000256" key="1">
    <source>
        <dbReference type="SAM" id="Phobius"/>
    </source>
</evidence>
<dbReference type="AlphaFoldDB" id="A0A0C3C4L7"/>